<dbReference type="SUPFAM" id="SSF51126">
    <property type="entry name" value="Pectin lyase-like"/>
    <property type="match status" value="1"/>
</dbReference>
<dbReference type="GO" id="GO:0006276">
    <property type="term" value="P:plasmid maintenance"/>
    <property type="evidence" value="ECO:0007669"/>
    <property type="project" value="InterPro"/>
</dbReference>
<keyword evidence="2" id="KW-1185">Reference proteome</keyword>
<sequence length="280" mass="31515">MKEILNEHFTGERALFHETELRIRSSVFDDSESPLKHCRYIDISDCTFNWSYPVWYCEFIRMKDSTIGENGRAGIWYVDDIKAENTVIEAPKCIRHSKGISLKNVTFTNGEESLWKCANIRIDKVRAKGDYFAMDCDGMEVTGLELDGNNSFDGVRNVTVRNSVINGRDAFWNSENIIIYDSVISGLYFCWNSRNVTLVNCTVETLQGMCYTENLVLKNCKLPNTSLAFEYSTVNADILGSIDSIINPSGGIIKADSIGEIIMDGERVDASRTKIICGGK</sequence>
<dbReference type="InterPro" id="IPR022208">
    <property type="entry name" value="DUF3737"/>
</dbReference>
<dbReference type="eggNOG" id="COG5434">
    <property type="taxonomic scope" value="Bacteria"/>
</dbReference>
<gene>
    <name evidence="1" type="ORF">RF007C_07555</name>
</gene>
<evidence type="ECO:0000313" key="1">
    <source>
        <dbReference type="EMBL" id="EWM53529.1"/>
    </source>
</evidence>
<dbReference type="RefSeq" id="WP_037299397.1">
    <property type="nucleotide sequence ID" value="NZ_ATAX01000025.1"/>
</dbReference>
<dbReference type="OrthoDB" id="9803285at2"/>
<accession>W7UPY9</accession>
<dbReference type="PATRIC" id="fig|1341157.4.peg.1937"/>
<dbReference type="InterPro" id="IPR011050">
    <property type="entry name" value="Pectin_lyase_fold/virulence"/>
</dbReference>
<dbReference type="EMBL" id="ATAX01000025">
    <property type="protein sequence ID" value="EWM53529.1"/>
    <property type="molecule type" value="Genomic_DNA"/>
</dbReference>
<dbReference type="Pfam" id="PF12541">
    <property type="entry name" value="DUF3737"/>
    <property type="match status" value="1"/>
</dbReference>
<dbReference type="Proteomes" id="UP000019365">
    <property type="component" value="Unassembled WGS sequence"/>
</dbReference>
<evidence type="ECO:0000313" key="2">
    <source>
        <dbReference type="Proteomes" id="UP000019365"/>
    </source>
</evidence>
<protein>
    <submittedName>
        <fullName evidence="1">Uncharacterized protein</fullName>
    </submittedName>
</protein>
<dbReference type="AlphaFoldDB" id="W7UPY9"/>
<dbReference type="InterPro" id="IPR012334">
    <property type="entry name" value="Pectin_lyas_fold"/>
</dbReference>
<dbReference type="Gene3D" id="2.160.20.10">
    <property type="entry name" value="Single-stranded right-handed beta-helix, Pectin lyase-like"/>
    <property type="match status" value="1"/>
</dbReference>
<reference evidence="1 2" key="1">
    <citation type="journal article" date="2014" name="PLoS ONE">
        <title>Rumen cellulosomics: divergent fiber-degrading strategies revealed by comparative genome-wide analysis of six ruminococcal strains.</title>
        <authorList>
            <person name="Dassa B."/>
            <person name="Borovok I."/>
            <person name="Ruimy-Israeli V."/>
            <person name="Lamed R."/>
            <person name="Flint H.J."/>
            <person name="Duncan S.H."/>
            <person name="Henrissat B."/>
            <person name="Coutinho P."/>
            <person name="Morrison M."/>
            <person name="Mosoni P."/>
            <person name="Yeoman C.J."/>
            <person name="White B.A."/>
            <person name="Bayer E.A."/>
        </authorList>
    </citation>
    <scope>NUCLEOTIDE SEQUENCE [LARGE SCALE GENOMIC DNA]</scope>
    <source>
        <strain evidence="1 2">007c</strain>
    </source>
</reference>
<comment type="caution">
    <text evidence="1">The sequence shown here is derived from an EMBL/GenBank/DDBJ whole genome shotgun (WGS) entry which is preliminary data.</text>
</comment>
<dbReference type="GO" id="GO:0006260">
    <property type="term" value="P:DNA replication"/>
    <property type="evidence" value="ECO:0007669"/>
    <property type="project" value="InterPro"/>
</dbReference>
<name>W7UPY9_RUMFL</name>
<proteinExistence type="predicted"/>
<organism evidence="1 2">
    <name type="scientific">Ruminococcus flavefaciens 007c</name>
    <dbReference type="NCBI Taxonomy" id="1341157"/>
    <lineage>
        <taxon>Bacteria</taxon>
        <taxon>Bacillati</taxon>
        <taxon>Bacillota</taxon>
        <taxon>Clostridia</taxon>
        <taxon>Eubacteriales</taxon>
        <taxon>Oscillospiraceae</taxon>
        <taxon>Ruminococcus</taxon>
    </lineage>
</organism>